<comment type="caution">
    <text evidence="3">The sequence shown here is derived from an EMBL/GenBank/DDBJ whole genome shotgun (WGS) entry which is preliminary data.</text>
</comment>
<reference evidence="3 4" key="1">
    <citation type="journal article" date="2019" name="G3 (Bethesda)">
        <title>Sequencing of a Wild Apple (Malus baccata) Genome Unravels the Differences Between Cultivated and Wild Apple Species Regarding Disease Resistance and Cold Tolerance.</title>
        <authorList>
            <person name="Chen X."/>
        </authorList>
    </citation>
    <scope>NUCLEOTIDE SEQUENCE [LARGE SCALE GENOMIC DNA]</scope>
    <source>
        <strain evidence="4">cv. Shandingzi</strain>
        <tissue evidence="3">Leaves</tissue>
    </source>
</reference>
<feature type="compositionally biased region" description="Polar residues" evidence="1">
    <location>
        <begin position="1"/>
        <end position="12"/>
    </location>
</feature>
<dbReference type="AlphaFoldDB" id="A0A540NBP1"/>
<proteinExistence type="predicted"/>
<dbReference type="STRING" id="106549.A0A540NBP1"/>
<feature type="region of interest" description="Disordered" evidence="1">
    <location>
        <begin position="1"/>
        <end position="33"/>
    </location>
</feature>
<dbReference type="InterPro" id="IPR056139">
    <property type="entry name" value="DUF7722"/>
</dbReference>
<feature type="compositionally biased region" description="Polar residues" evidence="1">
    <location>
        <begin position="21"/>
        <end position="33"/>
    </location>
</feature>
<gene>
    <name evidence="3" type="ORF">C1H46_005919</name>
</gene>
<protein>
    <recommendedName>
        <fullName evidence="2">DUF7722 domain-containing protein</fullName>
    </recommendedName>
</protein>
<evidence type="ECO:0000313" key="4">
    <source>
        <dbReference type="Proteomes" id="UP000315295"/>
    </source>
</evidence>
<feature type="domain" description="DUF7722" evidence="2">
    <location>
        <begin position="40"/>
        <end position="85"/>
    </location>
</feature>
<sequence>MNTTETGFSNHALTKLGGLQGNEQTSKNNTPCNFQMPLHYPRYQKSDYESMPEWKLDCLLKQYGLPVIGDVNQKRKFAMGAFLWPSHAPLLLYVKRLSGSTPPNIQCSNYVPNANTNFNEIDQQKRDDDSSSVVVANDPAFEKKGYGDVMPQLVY</sequence>
<dbReference type="Pfam" id="PF24847">
    <property type="entry name" value="DUF7722"/>
    <property type="match status" value="1"/>
</dbReference>
<name>A0A540NBP1_MALBA</name>
<evidence type="ECO:0000259" key="2">
    <source>
        <dbReference type="Pfam" id="PF24847"/>
    </source>
</evidence>
<accession>A0A540NBP1</accession>
<evidence type="ECO:0000256" key="1">
    <source>
        <dbReference type="SAM" id="MobiDB-lite"/>
    </source>
</evidence>
<dbReference type="Proteomes" id="UP000315295">
    <property type="component" value="Unassembled WGS sequence"/>
</dbReference>
<organism evidence="3 4">
    <name type="scientific">Malus baccata</name>
    <name type="common">Siberian crab apple</name>
    <name type="synonym">Pyrus baccata</name>
    <dbReference type="NCBI Taxonomy" id="106549"/>
    <lineage>
        <taxon>Eukaryota</taxon>
        <taxon>Viridiplantae</taxon>
        <taxon>Streptophyta</taxon>
        <taxon>Embryophyta</taxon>
        <taxon>Tracheophyta</taxon>
        <taxon>Spermatophyta</taxon>
        <taxon>Magnoliopsida</taxon>
        <taxon>eudicotyledons</taxon>
        <taxon>Gunneridae</taxon>
        <taxon>Pentapetalae</taxon>
        <taxon>rosids</taxon>
        <taxon>fabids</taxon>
        <taxon>Rosales</taxon>
        <taxon>Rosaceae</taxon>
        <taxon>Amygdaloideae</taxon>
        <taxon>Maleae</taxon>
        <taxon>Malus</taxon>
    </lineage>
</organism>
<dbReference type="EMBL" id="VIEB01000071">
    <property type="protein sequence ID" value="TQE08444.1"/>
    <property type="molecule type" value="Genomic_DNA"/>
</dbReference>
<dbReference type="PANTHER" id="PTHR33513">
    <property type="entry name" value="OS06G0523300 PROTEIN"/>
    <property type="match status" value="1"/>
</dbReference>
<evidence type="ECO:0000313" key="3">
    <source>
        <dbReference type="EMBL" id="TQE08444.1"/>
    </source>
</evidence>
<keyword evidence="4" id="KW-1185">Reference proteome</keyword>
<dbReference type="PANTHER" id="PTHR33513:SF4">
    <property type="entry name" value="GB|AAF04428.1"/>
    <property type="match status" value="1"/>
</dbReference>